<dbReference type="EMBL" id="MLYV02001069">
    <property type="protein sequence ID" value="PSR73596.1"/>
    <property type="molecule type" value="Genomic_DNA"/>
</dbReference>
<dbReference type="AlphaFoldDB" id="A0A2R6NNH6"/>
<evidence type="ECO:0000313" key="2">
    <source>
        <dbReference type="EMBL" id="PSR73596.1"/>
    </source>
</evidence>
<dbReference type="Proteomes" id="UP000186601">
    <property type="component" value="Unassembled WGS sequence"/>
</dbReference>
<accession>A0A2R6NNH6</accession>
<sequence length="94" mass="10430">MAKRKAAQKPPSPESKAPLVDISEQDQWKIINDSGILHKIQDGSGVQESAAETTDKEEPLLSPLTEEIFRALSLIIPHASLLILFEMYVFVCLI</sequence>
<proteinExistence type="predicted"/>
<name>A0A2R6NNH6_9APHY</name>
<dbReference type="STRING" id="98765.A0A2R6NNH6"/>
<protein>
    <submittedName>
        <fullName evidence="2">Uncharacterized protein</fullName>
    </submittedName>
</protein>
<organism evidence="2 3">
    <name type="scientific">Hermanssonia centrifuga</name>
    <dbReference type="NCBI Taxonomy" id="98765"/>
    <lineage>
        <taxon>Eukaryota</taxon>
        <taxon>Fungi</taxon>
        <taxon>Dikarya</taxon>
        <taxon>Basidiomycota</taxon>
        <taxon>Agaricomycotina</taxon>
        <taxon>Agaricomycetes</taxon>
        <taxon>Polyporales</taxon>
        <taxon>Meruliaceae</taxon>
        <taxon>Hermanssonia</taxon>
    </lineage>
</organism>
<dbReference type="OrthoDB" id="5597489at2759"/>
<feature type="region of interest" description="Disordered" evidence="1">
    <location>
        <begin position="1"/>
        <end position="21"/>
    </location>
</feature>
<keyword evidence="3" id="KW-1185">Reference proteome</keyword>
<comment type="caution">
    <text evidence="2">The sequence shown here is derived from an EMBL/GenBank/DDBJ whole genome shotgun (WGS) entry which is preliminary data.</text>
</comment>
<reference evidence="2 3" key="1">
    <citation type="submission" date="2018-02" db="EMBL/GenBank/DDBJ databases">
        <title>Genome sequence of the basidiomycete white-rot fungus Phlebia centrifuga.</title>
        <authorList>
            <person name="Granchi Z."/>
            <person name="Peng M."/>
            <person name="de Vries R.P."/>
            <person name="Hilden K."/>
            <person name="Makela M.R."/>
            <person name="Grigoriev I."/>
            <person name="Riley R."/>
        </authorList>
    </citation>
    <scope>NUCLEOTIDE SEQUENCE [LARGE SCALE GENOMIC DNA]</scope>
    <source>
        <strain evidence="2 3">FBCC195</strain>
    </source>
</reference>
<gene>
    <name evidence="2" type="ORF">PHLCEN_2v10515</name>
</gene>
<evidence type="ECO:0000313" key="3">
    <source>
        <dbReference type="Proteomes" id="UP000186601"/>
    </source>
</evidence>
<evidence type="ECO:0000256" key="1">
    <source>
        <dbReference type="SAM" id="MobiDB-lite"/>
    </source>
</evidence>